<reference evidence="1" key="2">
    <citation type="journal article" date="2015" name="Data Brief">
        <title>Shoot transcriptome of the giant reed, Arundo donax.</title>
        <authorList>
            <person name="Barrero R.A."/>
            <person name="Guerrero F.D."/>
            <person name="Moolhuijzen P."/>
            <person name="Goolsby J.A."/>
            <person name="Tidwell J."/>
            <person name="Bellgard S.E."/>
            <person name="Bellgard M.I."/>
        </authorList>
    </citation>
    <scope>NUCLEOTIDE SEQUENCE</scope>
    <source>
        <tissue evidence="1">Shoot tissue taken approximately 20 cm above the soil surface</tissue>
    </source>
</reference>
<organism evidence="1">
    <name type="scientific">Arundo donax</name>
    <name type="common">Giant reed</name>
    <name type="synonym">Donax arundinaceus</name>
    <dbReference type="NCBI Taxonomy" id="35708"/>
    <lineage>
        <taxon>Eukaryota</taxon>
        <taxon>Viridiplantae</taxon>
        <taxon>Streptophyta</taxon>
        <taxon>Embryophyta</taxon>
        <taxon>Tracheophyta</taxon>
        <taxon>Spermatophyta</taxon>
        <taxon>Magnoliopsida</taxon>
        <taxon>Liliopsida</taxon>
        <taxon>Poales</taxon>
        <taxon>Poaceae</taxon>
        <taxon>PACMAD clade</taxon>
        <taxon>Arundinoideae</taxon>
        <taxon>Arundineae</taxon>
        <taxon>Arundo</taxon>
    </lineage>
</organism>
<dbReference type="AlphaFoldDB" id="A0A0A8ZBS4"/>
<dbReference type="EMBL" id="GBRH01261021">
    <property type="protein sequence ID" value="JAD36874.1"/>
    <property type="molecule type" value="Transcribed_RNA"/>
</dbReference>
<proteinExistence type="predicted"/>
<reference evidence="1" key="1">
    <citation type="submission" date="2014-09" db="EMBL/GenBank/DDBJ databases">
        <authorList>
            <person name="Magalhaes I.L.F."/>
            <person name="Oliveira U."/>
            <person name="Santos F.R."/>
            <person name="Vidigal T.H.D.A."/>
            <person name="Brescovit A.D."/>
            <person name="Santos A.J."/>
        </authorList>
    </citation>
    <scope>NUCLEOTIDE SEQUENCE</scope>
    <source>
        <tissue evidence="1">Shoot tissue taken approximately 20 cm above the soil surface</tissue>
    </source>
</reference>
<sequence>MVGILYLFKTNVQLHQSIHESDHFVLDTSSNTISIMKLVHKRRPSILICSENSERIILFSCKFHMNTEYTITVER</sequence>
<accession>A0A0A8ZBS4</accession>
<protein>
    <submittedName>
        <fullName evidence="1">Uncharacterized protein</fullName>
    </submittedName>
</protein>
<name>A0A0A8ZBS4_ARUDO</name>
<evidence type="ECO:0000313" key="1">
    <source>
        <dbReference type="EMBL" id="JAD36874.1"/>
    </source>
</evidence>